<accession>A0A1G7NMN8</accession>
<dbReference type="STRING" id="1082479.SAMN05216241_102227"/>
<organism evidence="1 2">
    <name type="scientific">Limimonas halophila</name>
    <dbReference type="NCBI Taxonomy" id="1082479"/>
    <lineage>
        <taxon>Bacteria</taxon>
        <taxon>Pseudomonadati</taxon>
        <taxon>Pseudomonadota</taxon>
        <taxon>Alphaproteobacteria</taxon>
        <taxon>Rhodospirillales</taxon>
        <taxon>Rhodovibrionaceae</taxon>
        <taxon>Limimonas</taxon>
    </lineage>
</organism>
<proteinExistence type="predicted"/>
<evidence type="ECO:0000313" key="1">
    <source>
        <dbReference type="EMBL" id="SDF75236.1"/>
    </source>
</evidence>
<dbReference type="EMBL" id="FNCE01000002">
    <property type="protein sequence ID" value="SDF75236.1"/>
    <property type="molecule type" value="Genomic_DNA"/>
</dbReference>
<evidence type="ECO:0000313" key="2">
    <source>
        <dbReference type="Proteomes" id="UP000199415"/>
    </source>
</evidence>
<protein>
    <recommendedName>
        <fullName evidence="3">Type II secretion system (T2SS), protein M subtype b</fullName>
    </recommendedName>
</protein>
<sequence>MTRTEATRLIRRLAVPVGSLVLVLAAVTLATSELTARLERLDRRIAQVERDTADKVGKIRRKRAGLDFVRAHRDSHRAAREAGFLAPQDRLAAGDLLEQLAVETDLNSVDYTFAAARRAPLGRGDDGPALAATPLDIQVQASFDQDIFAFLDKLRDQLPGYVVLRQGSMQRVLARDLADAPADLAANGRPNVVSATLSLAWVRLAFPQEDGADG</sequence>
<evidence type="ECO:0008006" key="3">
    <source>
        <dbReference type="Google" id="ProtNLM"/>
    </source>
</evidence>
<keyword evidence="2" id="KW-1185">Reference proteome</keyword>
<name>A0A1G7NMN8_9PROT</name>
<dbReference type="RefSeq" id="WP_090018860.1">
    <property type="nucleotide sequence ID" value="NZ_FNCE01000002.1"/>
</dbReference>
<dbReference type="AlphaFoldDB" id="A0A1G7NMN8"/>
<reference evidence="1 2" key="1">
    <citation type="submission" date="2016-10" db="EMBL/GenBank/DDBJ databases">
        <authorList>
            <person name="de Groot N.N."/>
        </authorList>
    </citation>
    <scope>NUCLEOTIDE SEQUENCE [LARGE SCALE GENOMIC DNA]</scope>
    <source>
        <strain evidence="1 2">DSM 25584</strain>
    </source>
</reference>
<gene>
    <name evidence="1" type="ORF">SAMN05216241_102227</name>
</gene>
<dbReference type="Proteomes" id="UP000199415">
    <property type="component" value="Unassembled WGS sequence"/>
</dbReference>